<dbReference type="AlphaFoldDB" id="A0A447N1B5"/>
<name>A0A447N1B5_SALET</name>
<sequence length="93" mass="10074">MNTNCTIVVTHAVNDKDVLPGKRTAPLLQGDVPWKCCRLRAVTIVCAAIMKGRYRDKNAISGQLEYRHKLSCRHGVVGWVGAGTMGSSLHPSG</sequence>
<proteinExistence type="predicted"/>
<gene>
    <name evidence="1" type="ORF">NCTC129_03328</name>
</gene>
<evidence type="ECO:0000313" key="1">
    <source>
        <dbReference type="EMBL" id="VDZ97117.1"/>
    </source>
</evidence>
<dbReference type="EMBL" id="LR134140">
    <property type="protein sequence ID" value="VDZ97117.1"/>
    <property type="molecule type" value="Genomic_DNA"/>
</dbReference>
<accession>A0A447N1B5</accession>
<protein>
    <submittedName>
        <fullName evidence="1">Outer membrane protein/protective antigen OMA87</fullName>
    </submittedName>
</protein>
<reference evidence="1 2" key="1">
    <citation type="submission" date="2018-12" db="EMBL/GenBank/DDBJ databases">
        <authorList>
            <consortium name="Pathogen Informatics"/>
        </authorList>
    </citation>
    <scope>NUCLEOTIDE SEQUENCE [LARGE SCALE GENOMIC DNA]</scope>
    <source>
        <strain evidence="1 2">NCTC129</strain>
    </source>
</reference>
<evidence type="ECO:0000313" key="2">
    <source>
        <dbReference type="Proteomes" id="UP000282086"/>
    </source>
</evidence>
<dbReference type="Proteomes" id="UP000282086">
    <property type="component" value="Chromosome"/>
</dbReference>
<organism evidence="1 2">
    <name type="scientific">Salmonella enterica I</name>
    <dbReference type="NCBI Taxonomy" id="59201"/>
    <lineage>
        <taxon>Bacteria</taxon>
        <taxon>Pseudomonadati</taxon>
        <taxon>Pseudomonadota</taxon>
        <taxon>Gammaproteobacteria</taxon>
        <taxon>Enterobacterales</taxon>
        <taxon>Enterobacteriaceae</taxon>
        <taxon>Salmonella</taxon>
    </lineage>
</organism>